<dbReference type="OrthoDB" id="4760165at2"/>
<protein>
    <recommendedName>
        <fullName evidence="3">Metal-dependent hydrolase</fullName>
    </recommendedName>
</protein>
<dbReference type="PANTHER" id="PTHR39456">
    <property type="entry name" value="METAL-DEPENDENT HYDROLASE"/>
    <property type="match status" value="1"/>
</dbReference>
<evidence type="ECO:0000313" key="1">
    <source>
        <dbReference type="EMBL" id="SFB23198.1"/>
    </source>
</evidence>
<dbReference type="PANTHER" id="PTHR39456:SF1">
    <property type="entry name" value="METAL-DEPENDENT HYDROLASE"/>
    <property type="match status" value="1"/>
</dbReference>
<proteinExistence type="predicted"/>
<accession>A0A1I0ZFM1</accession>
<evidence type="ECO:0000313" key="2">
    <source>
        <dbReference type="Proteomes" id="UP000243799"/>
    </source>
</evidence>
<dbReference type="RefSeq" id="WP_091673125.1">
    <property type="nucleotide sequence ID" value="NZ_FOKG01000006.1"/>
</dbReference>
<dbReference type="InterPro" id="IPR016516">
    <property type="entry name" value="UCP07580"/>
</dbReference>
<dbReference type="EMBL" id="FOKG01000006">
    <property type="protein sequence ID" value="SFB23198.1"/>
    <property type="molecule type" value="Genomic_DNA"/>
</dbReference>
<dbReference type="AlphaFoldDB" id="A0A1I0ZFM1"/>
<dbReference type="STRING" id="490629.SAMN05216266_106301"/>
<dbReference type="Proteomes" id="UP000243799">
    <property type="component" value="Unassembled WGS sequence"/>
</dbReference>
<reference evidence="2" key="1">
    <citation type="submission" date="2016-10" db="EMBL/GenBank/DDBJ databases">
        <authorList>
            <person name="Varghese N."/>
            <person name="Submissions S."/>
        </authorList>
    </citation>
    <scope>NUCLEOTIDE SEQUENCE [LARGE SCALE GENOMIC DNA]</scope>
    <source>
        <strain evidence="2">CGMCC 4.3568</strain>
    </source>
</reference>
<dbReference type="PIRSF" id="PIRSF007580">
    <property type="entry name" value="UCP07580"/>
    <property type="match status" value="1"/>
</dbReference>
<organism evidence="1 2">
    <name type="scientific">Amycolatopsis marina</name>
    <dbReference type="NCBI Taxonomy" id="490629"/>
    <lineage>
        <taxon>Bacteria</taxon>
        <taxon>Bacillati</taxon>
        <taxon>Actinomycetota</taxon>
        <taxon>Actinomycetes</taxon>
        <taxon>Pseudonocardiales</taxon>
        <taxon>Pseudonocardiaceae</taxon>
        <taxon>Amycolatopsis</taxon>
    </lineage>
</organism>
<evidence type="ECO:0008006" key="3">
    <source>
        <dbReference type="Google" id="ProtNLM"/>
    </source>
</evidence>
<name>A0A1I0ZFM1_9PSEU</name>
<keyword evidence="2" id="KW-1185">Reference proteome</keyword>
<gene>
    <name evidence="1" type="ORF">SAMN05216266_106301</name>
</gene>
<dbReference type="Pfam" id="PF10118">
    <property type="entry name" value="Metal_hydrol"/>
    <property type="match status" value="1"/>
</dbReference>
<sequence>MSEAEVRDEQLVLRARDVRFDFSALPMHWIPGEPQATHTVNALQLLLPEGERWFVQVFKQALPLIRDDRLREDVLGFIGQEAMHAEAHAGVLEHYKAHGLDAEPYTRQTEWIFRGLLGDRDLTGRAKEEWLVERLSLIAAIEHYTAFLGQWVLDADALDRVGADPVMLDLLRWHGAEEVEHRAVAFDLFQHLDGRYLRRVRAMAVVTPVMLWLLVRGTRFLMTADPVLAGRTPATWRAALAAGRRGVLPTLRGALREIRPYFSRGYHPSQTGSTEQAVAYLASSPAAQSAP</sequence>